<dbReference type="AlphaFoldDB" id="A0A7S2U403"/>
<protein>
    <submittedName>
        <fullName evidence="1">Uncharacterized protein</fullName>
    </submittedName>
</protein>
<dbReference type="PANTHER" id="PTHR33129">
    <property type="entry name" value="PROTEIN KINASE DOMAIN-CONTAINING PROTEIN-RELATED"/>
    <property type="match status" value="1"/>
</dbReference>
<organism evidence="1">
    <name type="scientific">Lotharella oceanica</name>
    <dbReference type="NCBI Taxonomy" id="641309"/>
    <lineage>
        <taxon>Eukaryota</taxon>
        <taxon>Sar</taxon>
        <taxon>Rhizaria</taxon>
        <taxon>Cercozoa</taxon>
        <taxon>Chlorarachniophyceae</taxon>
        <taxon>Lotharella</taxon>
    </lineage>
</organism>
<dbReference type="InterPro" id="IPR052980">
    <property type="entry name" value="Crinkler_effector"/>
</dbReference>
<sequence length="544" mass="62268">METEESGRGGQKRSSATILYQVEKTEPRAPSEEIVAFFEALFLQKITKIDVPTLGDTEKETAILDLQNARLFGKPKKPTKLYIRNEIFEFFNIIKSRIETDNRKTFVCGSSGIGKSTAAPIILKMLRNWKPLGSLFQHEGYFYWIPKDFPESKMLSFATCVAARLWIDDNVQDRFYNFMDPFSEFKICSGFLKAYEILWVSPKRAGKMGQPSFQVRDVTDWGKEALHIYMRHWDPRAILDCNERCYGFDPKIVEEKVRIWGPVPRQVFSQELRLKDILSNTPAAKIREFFLGTRGEGTPDGITSGKLVHLIPSEDRRVSHYRVASSHIRRELLRANEKVIKRLARDLVSNAARGAIASQNAADWLESLVALKFTKSSFTLEARQLTKGSEKATSKLTVEIKEMKHKLFNLANFDDVDFNSNTYYEPSWRTLETIDSLFMIGKILYLVQITFSPDHPLKTAGMRRVWRAAKKKVPALEGYCVIFAIPDLSAKKGQDLVAKFKYQPYKQTTGNPVDYSKAPFKFEKGQYLHVLPDSILDCSDGEQV</sequence>
<proteinExistence type="predicted"/>
<evidence type="ECO:0000313" key="1">
    <source>
        <dbReference type="EMBL" id="CAD9778699.1"/>
    </source>
</evidence>
<dbReference type="EMBL" id="HBHP01036967">
    <property type="protein sequence ID" value="CAD9778699.1"/>
    <property type="molecule type" value="Transcribed_RNA"/>
</dbReference>
<accession>A0A7S2U403</accession>
<reference evidence="1" key="1">
    <citation type="submission" date="2021-01" db="EMBL/GenBank/DDBJ databases">
        <authorList>
            <person name="Corre E."/>
            <person name="Pelletier E."/>
            <person name="Niang G."/>
            <person name="Scheremetjew M."/>
            <person name="Finn R."/>
            <person name="Kale V."/>
            <person name="Holt S."/>
            <person name="Cochrane G."/>
            <person name="Meng A."/>
            <person name="Brown T."/>
            <person name="Cohen L."/>
        </authorList>
    </citation>
    <scope>NUCLEOTIDE SEQUENCE</scope>
    <source>
        <strain evidence="1">CCMP622</strain>
    </source>
</reference>
<name>A0A7S2U403_9EUKA</name>
<gene>
    <name evidence="1" type="ORF">LSP00402_LOCUS22715</name>
</gene>
<dbReference type="PANTHER" id="PTHR33129:SF1">
    <property type="entry name" value="ATP-BINDING PROTEIN"/>
    <property type="match status" value="1"/>
</dbReference>